<dbReference type="InterPro" id="IPR049785">
    <property type="entry name" value="GT-D-like_firm"/>
</dbReference>
<accession>A0A0D5NQH3</accession>
<dbReference type="KEGG" id="pbj:VN24_01880"/>
<proteinExistence type="predicted"/>
<gene>
    <name evidence="2" type="ORF">VN24_01880</name>
</gene>
<dbReference type="Pfam" id="PF22882">
    <property type="entry name" value="GT-D-like"/>
    <property type="match status" value="1"/>
</dbReference>
<protein>
    <recommendedName>
        <fullName evidence="1">GT-D fold-like domain-containing protein</fullName>
    </recommendedName>
</protein>
<keyword evidence="3" id="KW-1185">Reference proteome</keyword>
<dbReference type="NCBIfam" id="NF040628">
    <property type="entry name" value="GT-D_rel"/>
    <property type="match status" value="1"/>
</dbReference>
<reference evidence="3" key="2">
    <citation type="submission" date="2015-03" db="EMBL/GenBank/DDBJ databases">
        <title>Genome sequence of Paenibacillus beijingensis strain DSM 24997T.</title>
        <authorList>
            <person name="Kwak Y."/>
            <person name="Shin J.-H."/>
        </authorList>
    </citation>
    <scope>NUCLEOTIDE SEQUENCE [LARGE SCALE GENOMIC DNA]</scope>
    <source>
        <strain evidence="3">DSM 24997</strain>
    </source>
</reference>
<feature type="domain" description="GT-D fold-like" evidence="1">
    <location>
        <begin position="51"/>
        <end position="263"/>
    </location>
</feature>
<evidence type="ECO:0000313" key="3">
    <source>
        <dbReference type="Proteomes" id="UP000032633"/>
    </source>
</evidence>
<dbReference type="Proteomes" id="UP000032633">
    <property type="component" value="Chromosome"/>
</dbReference>
<dbReference type="AlphaFoldDB" id="A0A0D5NQH3"/>
<dbReference type="InterPro" id="IPR055171">
    <property type="entry name" value="GT-D-like"/>
</dbReference>
<evidence type="ECO:0000259" key="1">
    <source>
        <dbReference type="Pfam" id="PF22882"/>
    </source>
</evidence>
<name>A0A0D5NQH3_9BACL</name>
<dbReference type="EMBL" id="CP011058">
    <property type="protein sequence ID" value="AJY77430.1"/>
    <property type="molecule type" value="Genomic_DNA"/>
</dbReference>
<sequence>MQAKIDEARYEGGEQLLEQTLPPNTILPDIGLREVIAAGVEAMRPRLVNVLDAQAVYNEIKHALNEGLPFSMVRLGDGELLALAQDTVYPAGEILERGPFLPYAGIHPPNLAARDELAQAIRNANLVGVPVSRRIYFGQLLHPALNGLNINLRSLRLCRSTVNYELHEAGLLPDLIRGRKLLLVGNKARGLAQRLGEKGFTVTAVISPVRGFLDIGMVMEEVRKADFDLALIAAGIPAVVLASRIAAEMKKTALDIGHMADRLVDGRAVI</sequence>
<organism evidence="2 3">
    <name type="scientific">Paenibacillus beijingensis</name>
    <dbReference type="NCBI Taxonomy" id="1126833"/>
    <lineage>
        <taxon>Bacteria</taxon>
        <taxon>Bacillati</taxon>
        <taxon>Bacillota</taxon>
        <taxon>Bacilli</taxon>
        <taxon>Bacillales</taxon>
        <taxon>Paenibacillaceae</taxon>
        <taxon>Paenibacillus</taxon>
    </lineage>
</organism>
<dbReference type="PATRIC" id="fig|1126833.4.peg.415"/>
<dbReference type="STRING" id="1126833.VN24_01880"/>
<dbReference type="HOGENOM" id="CLU_049017_0_0_9"/>
<reference evidence="2 3" key="1">
    <citation type="journal article" date="2015" name="J. Biotechnol.">
        <title>Complete genome sequence of Paenibacillus beijingensis 7188(T) (=DSM 24997(T)), a novel rhizobacterium from jujube garden soil.</title>
        <authorList>
            <person name="Kwak Y."/>
            <person name="Shin J.H."/>
        </authorList>
    </citation>
    <scope>NUCLEOTIDE SEQUENCE [LARGE SCALE GENOMIC DNA]</scope>
    <source>
        <strain evidence="2 3">DSM 24997</strain>
    </source>
</reference>
<evidence type="ECO:0000313" key="2">
    <source>
        <dbReference type="EMBL" id="AJY77430.1"/>
    </source>
</evidence>